<evidence type="ECO:0000313" key="2">
    <source>
        <dbReference type="EMBL" id="QHT65798.1"/>
    </source>
</evidence>
<dbReference type="RefSeq" id="WP_162441876.1">
    <property type="nucleotide sequence ID" value="NZ_CP048222.1"/>
</dbReference>
<dbReference type="Pfam" id="PF08241">
    <property type="entry name" value="Methyltransf_11"/>
    <property type="match status" value="1"/>
</dbReference>
<dbReference type="GO" id="GO:0032259">
    <property type="term" value="P:methylation"/>
    <property type="evidence" value="ECO:0007669"/>
    <property type="project" value="UniProtKB-KW"/>
</dbReference>
<feature type="domain" description="Methyltransferase type 11" evidence="1">
    <location>
        <begin position="51"/>
        <end position="144"/>
    </location>
</feature>
<evidence type="ECO:0000313" key="3">
    <source>
        <dbReference type="Proteomes" id="UP000480178"/>
    </source>
</evidence>
<keyword evidence="2" id="KW-0808">Transferase</keyword>
<dbReference type="CDD" id="cd02440">
    <property type="entry name" value="AdoMet_MTases"/>
    <property type="match status" value="1"/>
</dbReference>
<dbReference type="SUPFAM" id="SSF53335">
    <property type="entry name" value="S-adenosyl-L-methionine-dependent methyltransferases"/>
    <property type="match status" value="1"/>
</dbReference>
<dbReference type="Gene3D" id="3.40.50.150">
    <property type="entry name" value="Vaccinia Virus protein VP39"/>
    <property type="match status" value="1"/>
</dbReference>
<organism evidence="2 3">
    <name type="scientific">Rhodocytophaga rosea</name>
    <dbReference type="NCBI Taxonomy" id="2704465"/>
    <lineage>
        <taxon>Bacteria</taxon>
        <taxon>Pseudomonadati</taxon>
        <taxon>Bacteroidota</taxon>
        <taxon>Cytophagia</taxon>
        <taxon>Cytophagales</taxon>
        <taxon>Rhodocytophagaceae</taxon>
        <taxon>Rhodocytophaga</taxon>
    </lineage>
</organism>
<sequence>MQEQKHVIDCYDKTAENYAGKFINELHHKHLDRILLTVFAQENREKGKLIDLGCGPGQATRFLADCGLTNCIGVDISVQMVNVAQNLNPDLHFEIADMLQLHYPDHSFGSALAFYAIVHFDYLQIKTAFQEISRVLIANGQFLFSFHVGEQTVHLDTFLDHPVNIDFHFFETSKITSLLQETGFEIIDVLERQPYPEVEYPSKRAYIWAMNKR</sequence>
<keyword evidence="2" id="KW-0489">Methyltransferase</keyword>
<dbReference type="AlphaFoldDB" id="A0A6C0GD36"/>
<dbReference type="PANTHER" id="PTHR43861:SF1">
    <property type="entry name" value="TRANS-ACONITATE 2-METHYLTRANSFERASE"/>
    <property type="match status" value="1"/>
</dbReference>
<dbReference type="InterPro" id="IPR013216">
    <property type="entry name" value="Methyltransf_11"/>
</dbReference>
<dbReference type="InterPro" id="IPR029063">
    <property type="entry name" value="SAM-dependent_MTases_sf"/>
</dbReference>
<dbReference type="KEGG" id="rhoz:GXP67_03520"/>
<gene>
    <name evidence="2" type="ORF">GXP67_03520</name>
</gene>
<reference evidence="2 3" key="1">
    <citation type="submission" date="2020-01" db="EMBL/GenBank/DDBJ databases">
        <authorList>
            <person name="Kim M.K."/>
        </authorList>
    </citation>
    <scope>NUCLEOTIDE SEQUENCE [LARGE SCALE GENOMIC DNA]</scope>
    <source>
        <strain evidence="2 3">172606-1</strain>
    </source>
</reference>
<proteinExistence type="predicted"/>
<keyword evidence="3" id="KW-1185">Reference proteome</keyword>
<protein>
    <submittedName>
        <fullName evidence="2">Class I SAM-dependent methyltransferase</fullName>
    </submittedName>
</protein>
<accession>A0A6C0GD36</accession>
<evidence type="ECO:0000259" key="1">
    <source>
        <dbReference type="Pfam" id="PF08241"/>
    </source>
</evidence>
<dbReference type="PANTHER" id="PTHR43861">
    <property type="entry name" value="TRANS-ACONITATE 2-METHYLTRANSFERASE-RELATED"/>
    <property type="match status" value="1"/>
</dbReference>
<name>A0A6C0GD36_9BACT</name>
<dbReference type="EMBL" id="CP048222">
    <property type="protein sequence ID" value="QHT65798.1"/>
    <property type="molecule type" value="Genomic_DNA"/>
</dbReference>
<dbReference type="GO" id="GO:0008757">
    <property type="term" value="F:S-adenosylmethionine-dependent methyltransferase activity"/>
    <property type="evidence" value="ECO:0007669"/>
    <property type="project" value="InterPro"/>
</dbReference>
<dbReference type="Proteomes" id="UP000480178">
    <property type="component" value="Chromosome"/>
</dbReference>